<evidence type="ECO:0000259" key="2">
    <source>
        <dbReference type="Pfam" id="PF02517"/>
    </source>
</evidence>
<protein>
    <submittedName>
        <fullName evidence="3">CPBP family intramembrane metalloprotease</fullName>
    </submittedName>
</protein>
<evidence type="ECO:0000313" key="4">
    <source>
        <dbReference type="Proteomes" id="UP000466730"/>
    </source>
</evidence>
<evidence type="ECO:0000313" key="3">
    <source>
        <dbReference type="EMBL" id="MRH21640.1"/>
    </source>
</evidence>
<dbReference type="OrthoDB" id="3693644at2"/>
<dbReference type="GO" id="GO:0004175">
    <property type="term" value="F:endopeptidase activity"/>
    <property type="evidence" value="ECO:0007669"/>
    <property type="project" value="UniProtKB-ARBA"/>
</dbReference>
<feature type="domain" description="CAAX prenyl protease 2/Lysostaphin resistance protein A-like" evidence="2">
    <location>
        <begin position="130"/>
        <end position="231"/>
    </location>
</feature>
<dbReference type="EMBL" id="WJPO01000017">
    <property type="protein sequence ID" value="MRH21640.1"/>
    <property type="molecule type" value="Genomic_DNA"/>
</dbReference>
<keyword evidence="4" id="KW-1185">Reference proteome</keyword>
<dbReference type="GO" id="GO:0008237">
    <property type="term" value="F:metallopeptidase activity"/>
    <property type="evidence" value="ECO:0007669"/>
    <property type="project" value="UniProtKB-KW"/>
</dbReference>
<feature type="transmembrane region" description="Helical" evidence="1">
    <location>
        <begin position="192"/>
        <end position="213"/>
    </location>
</feature>
<keyword evidence="1" id="KW-1133">Transmembrane helix</keyword>
<sequence length="280" mass="28972">MATPRSESPAPADLGTGAILPFLAITFGLSWGILGLWMAAPGPMAALFGEISGSNPSFLLAVYAPAIAALVLVLARGGRAGLARFLGRLLLWRCAPGWYLVLLVGMPAAFVAGALVKGASLTEPLAVGWGPLLGLVALRSLTGPVEELGWRGVLQPLLQRHMAPLWAGLAVGTVWGVWHLPAFFLSGTPQSAWGFLPFLAGSVAVGVIVTGMVNAARGSLLLPVLAHAQLNSPLWPDAQPNDTVFFVALAALVVALDARAMFTRTGAATAVIPPVSDPLR</sequence>
<dbReference type="Pfam" id="PF02517">
    <property type="entry name" value="Rce1-like"/>
    <property type="match status" value="1"/>
</dbReference>
<comment type="caution">
    <text evidence="3">The sequence shown here is derived from an EMBL/GenBank/DDBJ whole genome shotgun (WGS) entry which is preliminary data.</text>
</comment>
<keyword evidence="1" id="KW-0812">Transmembrane</keyword>
<gene>
    <name evidence="3" type="ORF">GH815_11605</name>
</gene>
<feature type="transmembrane region" description="Helical" evidence="1">
    <location>
        <begin position="96"/>
        <end position="116"/>
    </location>
</feature>
<dbReference type="InterPro" id="IPR003675">
    <property type="entry name" value="Rce1/LyrA-like_dom"/>
</dbReference>
<evidence type="ECO:0000256" key="1">
    <source>
        <dbReference type="SAM" id="Phobius"/>
    </source>
</evidence>
<keyword evidence="3" id="KW-0482">Metalloprotease</keyword>
<dbReference type="Proteomes" id="UP000466730">
    <property type="component" value="Unassembled WGS sequence"/>
</dbReference>
<dbReference type="AlphaFoldDB" id="A0A844B7L9"/>
<dbReference type="GO" id="GO:0006508">
    <property type="term" value="P:proteolysis"/>
    <property type="evidence" value="ECO:0007669"/>
    <property type="project" value="UniProtKB-KW"/>
</dbReference>
<keyword evidence="1" id="KW-0472">Membrane</keyword>
<dbReference type="GO" id="GO:0080120">
    <property type="term" value="P:CAAX-box protein maturation"/>
    <property type="evidence" value="ECO:0007669"/>
    <property type="project" value="UniProtKB-ARBA"/>
</dbReference>
<keyword evidence="3" id="KW-0378">Hydrolase</keyword>
<keyword evidence="3" id="KW-0645">Protease</keyword>
<dbReference type="PANTHER" id="PTHR35797:SF1">
    <property type="entry name" value="PROTEASE"/>
    <property type="match status" value="1"/>
</dbReference>
<proteinExistence type="predicted"/>
<dbReference type="InterPro" id="IPR042150">
    <property type="entry name" value="MmRce1-like"/>
</dbReference>
<feature type="transmembrane region" description="Helical" evidence="1">
    <location>
        <begin position="12"/>
        <end position="37"/>
    </location>
</feature>
<feature type="transmembrane region" description="Helical" evidence="1">
    <location>
        <begin position="57"/>
        <end position="75"/>
    </location>
</feature>
<name>A0A844B7L9_9RHOB</name>
<accession>A0A844B7L9</accession>
<organism evidence="3 4">
    <name type="scientific">Rhodovulum strictum</name>
    <dbReference type="NCBI Taxonomy" id="58314"/>
    <lineage>
        <taxon>Bacteria</taxon>
        <taxon>Pseudomonadati</taxon>
        <taxon>Pseudomonadota</taxon>
        <taxon>Alphaproteobacteria</taxon>
        <taxon>Rhodobacterales</taxon>
        <taxon>Paracoccaceae</taxon>
        <taxon>Rhodovulum</taxon>
    </lineage>
</organism>
<dbReference type="PANTHER" id="PTHR35797">
    <property type="entry name" value="PROTEASE-RELATED"/>
    <property type="match status" value="1"/>
</dbReference>
<dbReference type="RefSeq" id="WP_153748937.1">
    <property type="nucleotide sequence ID" value="NZ_BAAADI010000035.1"/>
</dbReference>
<feature type="transmembrane region" description="Helical" evidence="1">
    <location>
        <begin position="243"/>
        <end position="262"/>
    </location>
</feature>
<reference evidence="3 4" key="1">
    <citation type="submission" date="2019-11" db="EMBL/GenBank/DDBJ databases">
        <title>Draft Whole-Genome sequence of the marine photosynthetic bacterium Rhodovulum strictum DSM 11289.</title>
        <authorList>
            <person name="Kyndt J.A."/>
            <person name="Meyer T.E."/>
        </authorList>
    </citation>
    <scope>NUCLEOTIDE SEQUENCE [LARGE SCALE GENOMIC DNA]</scope>
    <source>
        <strain evidence="3 4">DSM 11289</strain>
    </source>
</reference>
<feature type="transmembrane region" description="Helical" evidence="1">
    <location>
        <begin position="165"/>
        <end position="185"/>
    </location>
</feature>